<name>A0A4Z2J934_9TELE</name>
<dbReference type="AlphaFoldDB" id="A0A4Z2J934"/>
<protein>
    <submittedName>
        <fullName evidence="2">Uncharacterized protein</fullName>
    </submittedName>
</protein>
<evidence type="ECO:0000313" key="3">
    <source>
        <dbReference type="Proteomes" id="UP000314294"/>
    </source>
</evidence>
<dbReference type="Proteomes" id="UP000314294">
    <property type="component" value="Unassembled WGS sequence"/>
</dbReference>
<accession>A0A4Z2J934</accession>
<sequence length="141" mass="15024">MHEGNTPGASCFSTRTLQGYRGSGGSPAAGHGTRNGSLVSESQCSLSLAETTLGVITESSAPLQHSNSTAAPVSASTWHRELRTHKYFSDKRGVTERHTLKTKNLEPGPLWQAPSPNGMRSTQFIVLEDTPTSATPTPYDP</sequence>
<comment type="caution">
    <text evidence="2">The sequence shown here is derived from an EMBL/GenBank/DDBJ whole genome shotgun (WGS) entry which is preliminary data.</text>
</comment>
<gene>
    <name evidence="2" type="ORF">EYF80_003590</name>
</gene>
<feature type="compositionally biased region" description="Polar residues" evidence="1">
    <location>
        <begin position="7"/>
        <end position="17"/>
    </location>
</feature>
<proteinExistence type="predicted"/>
<organism evidence="2 3">
    <name type="scientific">Liparis tanakae</name>
    <name type="common">Tanaka's snailfish</name>
    <dbReference type="NCBI Taxonomy" id="230148"/>
    <lineage>
        <taxon>Eukaryota</taxon>
        <taxon>Metazoa</taxon>
        <taxon>Chordata</taxon>
        <taxon>Craniata</taxon>
        <taxon>Vertebrata</taxon>
        <taxon>Euteleostomi</taxon>
        <taxon>Actinopterygii</taxon>
        <taxon>Neopterygii</taxon>
        <taxon>Teleostei</taxon>
        <taxon>Neoteleostei</taxon>
        <taxon>Acanthomorphata</taxon>
        <taxon>Eupercaria</taxon>
        <taxon>Perciformes</taxon>
        <taxon>Cottioidei</taxon>
        <taxon>Cottales</taxon>
        <taxon>Liparidae</taxon>
        <taxon>Liparis</taxon>
    </lineage>
</organism>
<reference evidence="2 3" key="1">
    <citation type="submission" date="2019-03" db="EMBL/GenBank/DDBJ databases">
        <title>First draft genome of Liparis tanakae, snailfish: a comprehensive survey of snailfish specific genes.</title>
        <authorList>
            <person name="Kim W."/>
            <person name="Song I."/>
            <person name="Jeong J.-H."/>
            <person name="Kim D."/>
            <person name="Kim S."/>
            <person name="Ryu S."/>
            <person name="Song J.Y."/>
            <person name="Lee S.K."/>
        </authorList>
    </citation>
    <scope>NUCLEOTIDE SEQUENCE [LARGE SCALE GENOMIC DNA]</scope>
    <source>
        <tissue evidence="2">Muscle</tissue>
    </source>
</reference>
<evidence type="ECO:0000313" key="2">
    <source>
        <dbReference type="EMBL" id="TNN86173.1"/>
    </source>
</evidence>
<keyword evidence="3" id="KW-1185">Reference proteome</keyword>
<evidence type="ECO:0000256" key="1">
    <source>
        <dbReference type="SAM" id="MobiDB-lite"/>
    </source>
</evidence>
<dbReference type="EMBL" id="SRLO01000017">
    <property type="protein sequence ID" value="TNN86173.1"/>
    <property type="molecule type" value="Genomic_DNA"/>
</dbReference>
<feature type="region of interest" description="Disordered" evidence="1">
    <location>
        <begin position="1"/>
        <end position="38"/>
    </location>
</feature>